<gene>
    <name evidence="2" type="ORF">K469DRAFT_717827</name>
</gene>
<feature type="compositionally biased region" description="Basic and acidic residues" evidence="1">
    <location>
        <begin position="99"/>
        <end position="109"/>
    </location>
</feature>
<feature type="compositionally biased region" description="Pro residues" evidence="1">
    <location>
        <begin position="1"/>
        <end position="10"/>
    </location>
</feature>
<dbReference type="Pfam" id="PF11489">
    <property type="entry name" value="Aim21"/>
    <property type="match status" value="1"/>
</dbReference>
<protein>
    <submittedName>
        <fullName evidence="2">Uncharacterized protein</fullName>
    </submittedName>
</protein>
<accession>A0A6A6DI94</accession>
<dbReference type="AlphaFoldDB" id="A0A6A6DI94"/>
<sequence length="334" mass="36347">MAAPMIPPRPTRTTQNVPSSSSSIEVPKIPPRPRRSIERSISPHRDTFARSPLNDPSFLHNGLKNHQKESHLSAEVPPRPPSVTLPSIGQEGSEYASLEDLHQTEREASPHQTKNVAGDLPLYAPTASVPSSTAKSRIQTVTRTDSSQAAAAGIGKLFLEDKSGQRPDSNRSESSAGNRTRPTSIYKEDEEHGIPEIGVQVPMYPNAGDVQAPTPSPYAQEGSTGVGFFNKGSHPSGRHHGRTKSGREIFHGPPGSYGLHGHGVIPNDEFEQKWYAKHPEDLKRERQGEYGPHIQENRKDYHWVGDDLVKLVHSSANTGIGMGTLLMASLPICG</sequence>
<feature type="compositionally biased region" description="Polar residues" evidence="1">
    <location>
        <begin position="172"/>
        <end position="183"/>
    </location>
</feature>
<feature type="compositionally biased region" description="Basic and acidic residues" evidence="1">
    <location>
        <begin position="35"/>
        <end position="48"/>
    </location>
</feature>
<evidence type="ECO:0000313" key="3">
    <source>
        <dbReference type="Proteomes" id="UP000800200"/>
    </source>
</evidence>
<dbReference type="Proteomes" id="UP000800200">
    <property type="component" value="Unassembled WGS sequence"/>
</dbReference>
<dbReference type="InterPro" id="IPR021582">
    <property type="entry name" value="Aim21"/>
</dbReference>
<evidence type="ECO:0000313" key="2">
    <source>
        <dbReference type="EMBL" id="KAF2178855.1"/>
    </source>
</evidence>
<organism evidence="2 3">
    <name type="scientific">Zopfia rhizophila CBS 207.26</name>
    <dbReference type="NCBI Taxonomy" id="1314779"/>
    <lineage>
        <taxon>Eukaryota</taxon>
        <taxon>Fungi</taxon>
        <taxon>Dikarya</taxon>
        <taxon>Ascomycota</taxon>
        <taxon>Pezizomycotina</taxon>
        <taxon>Dothideomycetes</taxon>
        <taxon>Dothideomycetes incertae sedis</taxon>
        <taxon>Zopfiaceae</taxon>
        <taxon>Zopfia</taxon>
    </lineage>
</organism>
<feature type="compositionally biased region" description="Basic and acidic residues" evidence="1">
    <location>
        <begin position="158"/>
        <end position="171"/>
    </location>
</feature>
<name>A0A6A6DI94_9PEZI</name>
<evidence type="ECO:0000256" key="1">
    <source>
        <dbReference type="SAM" id="MobiDB-lite"/>
    </source>
</evidence>
<reference evidence="2" key="1">
    <citation type="journal article" date="2020" name="Stud. Mycol.">
        <title>101 Dothideomycetes genomes: a test case for predicting lifestyles and emergence of pathogens.</title>
        <authorList>
            <person name="Haridas S."/>
            <person name="Albert R."/>
            <person name="Binder M."/>
            <person name="Bloem J."/>
            <person name="Labutti K."/>
            <person name="Salamov A."/>
            <person name="Andreopoulos B."/>
            <person name="Baker S."/>
            <person name="Barry K."/>
            <person name="Bills G."/>
            <person name="Bluhm B."/>
            <person name="Cannon C."/>
            <person name="Castanera R."/>
            <person name="Culley D."/>
            <person name="Daum C."/>
            <person name="Ezra D."/>
            <person name="Gonzalez J."/>
            <person name="Henrissat B."/>
            <person name="Kuo A."/>
            <person name="Liang C."/>
            <person name="Lipzen A."/>
            <person name="Lutzoni F."/>
            <person name="Magnuson J."/>
            <person name="Mondo S."/>
            <person name="Nolan M."/>
            <person name="Ohm R."/>
            <person name="Pangilinan J."/>
            <person name="Park H.-J."/>
            <person name="Ramirez L."/>
            <person name="Alfaro M."/>
            <person name="Sun H."/>
            <person name="Tritt A."/>
            <person name="Yoshinaga Y."/>
            <person name="Zwiers L.-H."/>
            <person name="Turgeon B."/>
            <person name="Goodwin S."/>
            <person name="Spatafora J."/>
            <person name="Crous P."/>
            <person name="Grigoriev I."/>
        </authorList>
    </citation>
    <scope>NUCLEOTIDE SEQUENCE</scope>
    <source>
        <strain evidence="2">CBS 207.26</strain>
    </source>
</reference>
<feature type="compositionally biased region" description="Polar residues" evidence="1">
    <location>
        <begin position="128"/>
        <end position="149"/>
    </location>
</feature>
<keyword evidence="3" id="KW-1185">Reference proteome</keyword>
<feature type="region of interest" description="Disordered" evidence="1">
    <location>
        <begin position="1"/>
        <end position="193"/>
    </location>
</feature>
<dbReference type="OrthoDB" id="5386574at2759"/>
<dbReference type="EMBL" id="ML994672">
    <property type="protein sequence ID" value="KAF2178855.1"/>
    <property type="molecule type" value="Genomic_DNA"/>
</dbReference>
<feature type="compositionally biased region" description="Polar residues" evidence="1">
    <location>
        <begin position="11"/>
        <end position="24"/>
    </location>
</feature>
<proteinExistence type="predicted"/>